<reference evidence="1" key="1">
    <citation type="submission" date="2021-03" db="EMBL/GenBank/DDBJ databases">
        <title>Revisited historic fungal species revealed as producer of novel bioactive compounds through whole genome sequencing and comparative genomics.</title>
        <authorList>
            <person name="Vignolle G.A."/>
            <person name="Hochenegger N."/>
            <person name="Mach R.L."/>
            <person name="Mach-Aigner A.R."/>
            <person name="Javad Rahimi M."/>
            <person name="Salim K.A."/>
            <person name="Chan C.M."/>
            <person name="Lim L.B.L."/>
            <person name="Cai F."/>
            <person name="Druzhinina I.S."/>
            <person name="U'Ren J.M."/>
            <person name="Derntl C."/>
        </authorList>
    </citation>
    <scope>NUCLEOTIDE SEQUENCE</scope>
    <source>
        <strain evidence="1">TUCIM 5799</strain>
    </source>
</reference>
<accession>A0A9P9WSS5</accession>
<name>A0A9P9WSS5_9PEZI</name>
<dbReference type="InterPro" id="IPR010323">
    <property type="entry name" value="DUF924"/>
</dbReference>
<dbReference type="Pfam" id="PF06041">
    <property type="entry name" value="DUF924"/>
    <property type="match status" value="1"/>
</dbReference>
<proteinExistence type="predicted"/>
<dbReference type="OrthoDB" id="414698at2759"/>
<evidence type="ECO:0000313" key="1">
    <source>
        <dbReference type="EMBL" id="KAI1877734.1"/>
    </source>
</evidence>
<dbReference type="Gene3D" id="1.20.58.320">
    <property type="entry name" value="TPR-like"/>
    <property type="match status" value="1"/>
</dbReference>
<evidence type="ECO:0000313" key="2">
    <source>
        <dbReference type="Proteomes" id="UP000829685"/>
    </source>
</evidence>
<comment type="caution">
    <text evidence="1">The sequence shown here is derived from an EMBL/GenBank/DDBJ whole genome shotgun (WGS) entry which is preliminary data.</text>
</comment>
<gene>
    <name evidence="1" type="ORF">JX265_003742</name>
</gene>
<organism evidence="1 2">
    <name type="scientific">Neoarthrinium moseri</name>
    <dbReference type="NCBI Taxonomy" id="1658444"/>
    <lineage>
        <taxon>Eukaryota</taxon>
        <taxon>Fungi</taxon>
        <taxon>Dikarya</taxon>
        <taxon>Ascomycota</taxon>
        <taxon>Pezizomycotina</taxon>
        <taxon>Sordariomycetes</taxon>
        <taxon>Xylariomycetidae</taxon>
        <taxon>Amphisphaeriales</taxon>
        <taxon>Apiosporaceae</taxon>
        <taxon>Neoarthrinium</taxon>
    </lineage>
</organism>
<keyword evidence="2" id="KW-1185">Reference proteome</keyword>
<dbReference type="EMBL" id="JAFIMR010000006">
    <property type="protein sequence ID" value="KAI1877734.1"/>
    <property type="molecule type" value="Genomic_DNA"/>
</dbReference>
<dbReference type="InterPro" id="IPR011990">
    <property type="entry name" value="TPR-like_helical_dom_sf"/>
</dbReference>
<dbReference type="Proteomes" id="UP000829685">
    <property type="component" value="Unassembled WGS sequence"/>
</dbReference>
<dbReference type="SUPFAM" id="SSF48452">
    <property type="entry name" value="TPR-like"/>
    <property type="match status" value="1"/>
</dbReference>
<sequence length="99" mass="11068">MEWIVAPDGFDAQCKSELNHLVQKARHNELDDWSSSPEGSLAQDDLLDQLPRKIHRSSSDALTDDERAWGIATKAIAGDSDKQVTVIPASEFYMPLMQQ</sequence>
<protein>
    <submittedName>
        <fullName evidence="1">Uncharacterized protein</fullName>
    </submittedName>
</protein>
<dbReference type="AlphaFoldDB" id="A0A9P9WSS5"/>